<sequence>MASGQQETQAWYSTNPLSSLSSCHFRRPWEEKTKLMGVSPVFPASFSKCESWLEPDKTALPVAIVLAVKLKPAHQTSSVRLAASQPACLKVSSSQDGTDAYTPSPQLNYHRWNHSPMTTCLPPRTIVKLLSTSPVNTLMISLSSDYVNSGLGSSEFGLEPTGKVRSVRVNHRLLDAAGTLESCIGPSQHFTAVETDIQVPKLWYLDCGMTTFCLGPNGFLECETCSAQTGKVLDKAGQVDHSACLGAPNSSASLGKSDLRKP</sequence>
<dbReference type="InParanoid" id="A0A455ATS5"/>
<evidence type="ECO:0000313" key="1">
    <source>
        <dbReference type="Proteomes" id="UP000248484"/>
    </source>
</evidence>
<evidence type="ECO:0000313" key="6">
    <source>
        <dbReference type="RefSeq" id="XP_054944760.1"/>
    </source>
</evidence>
<reference evidence="2 3" key="1">
    <citation type="submission" date="2025-04" db="UniProtKB">
        <authorList>
            <consortium name="RefSeq"/>
        </authorList>
    </citation>
    <scope>IDENTIFICATION</scope>
    <source>
        <tissue evidence="2 3">Muscle</tissue>
    </source>
</reference>
<dbReference type="GeneID" id="102992546"/>
<protein>
    <submittedName>
        <fullName evidence="2 3">Uncharacterized protein isoform X1</fullName>
    </submittedName>
</protein>
<evidence type="ECO:0000313" key="2">
    <source>
        <dbReference type="RefSeq" id="XP_028335276.1"/>
    </source>
</evidence>
<gene>
    <name evidence="2 3 4 5 6" type="primary">LOC102992546</name>
</gene>
<organism evidence="1 2">
    <name type="scientific">Physeter macrocephalus</name>
    <name type="common">Sperm whale</name>
    <name type="synonym">Physeter catodon</name>
    <dbReference type="NCBI Taxonomy" id="9755"/>
    <lineage>
        <taxon>Eukaryota</taxon>
        <taxon>Metazoa</taxon>
        <taxon>Chordata</taxon>
        <taxon>Craniata</taxon>
        <taxon>Vertebrata</taxon>
        <taxon>Euteleostomi</taxon>
        <taxon>Mammalia</taxon>
        <taxon>Eutheria</taxon>
        <taxon>Laurasiatheria</taxon>
        <taxon>Artiodactyla</taxon>
        <taxon>Whippomorpha</taxon>
        <taxon>Cetacea</taxon>
        <taxon>Odontoceti</taxon>
        <taxon>Physeteridae</taxon>
        <taxon>Physeter</taxon>
    </lineage>
</organism>
<dbReference type="RefSeq" id="XP_054944760.1">
    <property type="nucleotide sequence ID" value="XM_055088785.1"/>
</dbReference>
<dbReference type="KEGG" id="pcad:102992546"/>
<dbReference type="RefSeq" id="XP_028335276.1">
    <property type="nucleotide sequence ID" value="XM_028479475.2"/>
</dbReference>
<proteinExistence type="predicted"/>
<dbReference type="AlphaFoldDB" id="A0A455ATS5"/>
<evidence type="ECO:0000313" key="3">
    <source>
        <dbReference type="RefSeq" id="XP_054944754.1"/>
    </source>
</evidence>
<name>A0A455ATS5_PHYMC</name>
<dbReference type="RefSeq" id="XP_054944756.1">
    <property type="nucleotide sequence ID" value="XM_055088781.1"/>
</dbReference>
<dbReference type="RefSeq" id="XP_054944758.1">
    <property type="nucleotide sequence ID" value="XM_055088783.1"/>
</dbReference>
<accession>A0A455ATS5</accession>
<evidence type="ECO:0000313" key="4">
    <source>
        <dbReference type="RefSeq" id="XP_054944756.1"/>
    </source>
</evidence>
<evidence type="ECO:0000313" key="5">
    <source>
        <dbReference type="RefSeq" id="XP_054944758.1"/>
    </source>
</evidence>
<keyword evidence="1" id="KW-1185">Reference proteome</keyword>
<dbReference type="Proteomes" id="UP000248484">
    <property type="component" value="Chromosome 2"/>
</dbReference>
<dbReference type="RefSeq" id="XP_054944754.1">
    <property type="nucleotide sequence ID" value="XM_055088779.1"/>
</dbReference>